<dbReference type="PANTHER" id="PTHR10578:SF104">
    <property type="entry name" value="CYTOCHROME B2, MITOCHONDRIAL-RELATED"/>
    <property type="match status" value="1"/>
</dbReference>
<dbReference type="GO" id="GO:0016491">
    <property type="term" value="F:oxidoreductase activity"/>
    <property type="evidence" value="ECO:0007669"/>
    <property type="project" value="UniProtKB-KW"/>
</dbReference>
<dbReference type="InterPro" id="IPR013785">
    <property type="entry name" value="Aldolase_TIM"/>
</dbReference>
<evidence type="ECO:0000256" key="3">
    <source>
        <dbReference type="ARBA" id="ARBA00024042"/>
    </source>
</evidence>
<dbReference type="PIRSF" id="PIRSF000138">
    <property type="entry name" value="Al-hdrx_acd_dh"/>
    <property type="match status" value="1"/>
</dbReference>
<feature type="binding site" evidence="5">
    <location>
        <position position="151"/>
    </location>
    <ligand>
        <name>glyoxylate</name>
        <dbReference type="ChEBI" id="CHEBI:36655"/>
    </ligand>
</feature>
<comment type="cofactor">
    <cofactor evidence="1">
        <name>FMN</name>
        <dbReference type="ChEBI" id="CHEBI:58210"/>
    </cofactor>
</comment>
<keyword evidence="5" id="KW-0288">FMN</keyword>
<keyword evidence="2" id="KW-0560">Oxidoreductase</keyword>
<dbReference type="Pfam" id="PF01070">
    <property type="entry name" value="FMN_dh"/>
    <property type="match status" value="1"/>
</dbReference>
<evidence type="ECO:0000256" key="1">
    <source>
        <dbReference type="ARBA" id="ARBA00001917"/>
    </source>
</evidence>
<dbReference type="PROSITE" id="PS51349">
    <property type="entry name" value="FMN_HYDROXY_ACID_DH_2"/>
    <property type="match status" value="1"/>
</dbReference>
<feature type="binding site" evidence="5">
    <location>
        <position position="177"/>
    </location>
    <ligand>
        <name>FMN</name>
        <dbReference type="ChEBI" id="CHEBI:58210"/>
    </ligand>
</feature>
<dbReference type="GO" id="GO:0010181">
    <property type="term" value="F:FMN binding"/>
    <property type="evidence" value="ECO:0007669"/>
    <property type="project" value="InterPro"/>
</dbReference>
<comment type="similarity">
    <text evidence="3">Belongs to the FMN-dependent alpha-hydroxy acid dehydrogenase family.</text>
</comment>
<organism evidence="7">
    <name type="scientific">Bionectria ochroleuca</name>
    <name type="common">Gliocladium roseum</name>
    <dbReference type="NCBI Taxonomy" id="29856"/>
    <lineage>
        <taxon>Eukaryota</taxon>
        <taxon>Fungi</taxon>
        <taxon>Dikarya</taxon>
        <taxon>Ascomycota</taxon>
        <taxon>Pezizomycotina</taxon>
        <taxon>Sordariomycetes</taxon>
        <taxon>Hypocreomycetidae</taxon>
        <taxon>Hypocreales</taxon>
        <taxon>Bionectriaceae</taxon>
        <taxon>Clonostachys</taxon>
    </lineage>
</organism>
<dbReference type="InterPro" id="IPR037396">
    <property type="entry name" value="FMN_HAD"/>
</dbReference>
<gene>
    <name evidence="7" type="ORF">BN869_000011078_1</name>
</gene>
<feature type="binding site" evidence="5">
    <location>
        <begin position="326"/>
        <end position="327"/>
    </location>
    <ligand>
        <name>FMN</name>
        <dbReference type="ChEBI" id="CHEBI:58210"/>
    </ligand>
</feature>
<proteinExistence type="inferred from homology"/>
<dbReference type="InterPro" id="IPR000262">
    <property type="entry name" value="FMN-dep_DH"/>
</dbReference>
<feature type="domain" description="FMN hydroxy acid dehydrogenase" evidence="6">
    <location>
        <begin position="19"/>
        <end position="378"/>
    </location>
</feature>
<feature type="binding site" evidence="5">
    <location>
        <position position="267"/>
    </location>
    <ligand>
        <name>glyoxylate</name>
        <dbReference type="ChEBI" id="CHEBI:36655"/>
    </ligand>
</feature>
<feature type="binding site" evidence="5">
    <location>
        <begin position="303"/>
        <end position="307"/>
    </location>
    <ligand>
        <name>FMN</name>
        <dbReference type="ChEBI" id="CHEBI:58210"/>
    </ligand>
</feature>
<feature type="binding site" evidence="5">
    <location>
        <position position="149"/>
    </location>
    <ligand>
        <name>FMN</name>
        <dbReference type="ChEBI" id="CHEBI:58210"/>
    </ligand>
</feature>
<dbReference type="Gene3D" id="3.20.20.70">
    <property type="entry name" value="Aldolase class I"/>
    <property type="match status" value="1"/>
</dbReference>
<dbReference type="InterPro" id="IPR012133">
    <property type="entry name" value="Alpha-hydoxy_acid_DH_FMN"/>
</dbReference>
<evidence type="ECO:0000259" key="6">
    <source>
        <dbReference type="PROSITE" id="PS51349"/>
    </source>
</evidence>
<keyword evidence="5" id="KW-0285">Flavoprotein</keyword>
<dbReference type="InterPro" id="IPR037458">
    <property type="entry name" value="L-MDH/L-LDH_FMN-bd"/>
</dbReference>
<protein>
    <recommendedName>
        <fullName evidence="6">FMN hydroxy acid dehydrogenase domain-containing protein</fullName>
    </recommendedName>
</protein>
<feature type="binding site" evidence="5">
    <location>
        <position position="186"/>
    </location>
    <ligand>
        <name>glyoxylate</name>
        <dbReference type="ChEBI" id="CHEBI:36655"/>
    </ligand>
</feature>
<evidence type="ECO:0000256" key="5">
    <source>
        <dbReference type="PIRSR" id="PIRSR000138-2"/>
    </source>
</evidence>
<feature type="binding site" evidence="5">
    <location>
        <position position="240"/>
    </location>
    <ligand>
        <name>FMN</name>
        <dbReference type="ChEBI" id="CHEBI:58210"/>
    </ligand>
</feature>
<feature type="binding site" evidence="5">
    <location>
        <position position="45"/>
    </location>
    <ligand>
        <name>glyoxylate</name>
        <dbReference type="ChEBI" id="CHEBI:36655"/>
    </ligand>
</feature>
<accession>A0A0B7KJG7</accession>
<name>A0A0B7KJG7_BIOOC</name>
<dbReference type="PANTHER" id="PTHR10578">
    <property type="entry name" value="S -2-HYDROXY-ACID OXIDASE-RELATED"/>
    <property type="match status" value="1"/>
</dbReference>
<evidence type="ECO:0000256" key="4">
    <source>
        <dbReference type="PIRSR" id="PIRSR000138-1"/>
    </source>
</evidence>
<dbReference type="CDD" id="cd02922">
    <property type="entry name" value="FCB2_FMN"/>
    <property type="match status" value="1"/>
</dbReference>
<dbReference type="EMBL" id="CDPU01000047">
    <property type="protein sequence ID" value="CEO55020.1"/>
    <property type="molecule type" value="Genomic_DNA"/>
</dbReference>
<feature type="active site" description="Proton acceptor" evidence="4">
    <location>
        <position position="264"/>
    </location>
</feature>
<feature type="binding site" evidence="5">
    <location>
        <position position="262"/>
    </location>
    <ligand>
        <name>FMN</name>
        <dbReference type="ChEBI" id="CHEBI:58210"/>
    </ligand>
</feature>
<dbReference type="AlphaFoldDB" id="A0A0B7KJG7"/>
<sequence length="388" mass="42311">MGSTIKKDIQKEGGLAPYPSLNNIVSVADFEKVAERYLSPASWAYYSSGADDEICIDDARRLFSKIAVRPRILRAVEPVSTATNILGYPSSLPIYISSTGIGKYAHPDAEKIISSVTGQEGLPYLMPTGSPHEDIFKARSRPDQKIFLQLYANRDKKKATDLIHKAERLGAAAVFMTVDTPVLSKRERDDRVQAAAGVDTISPTGGGVAKISSMGLLNPLLTWDDLKWLRQTTKLPVVLKGIQTVEDAVLAHAHGASGIVLSNHGGRSLDTAQSPILTLLEIRRYAPHLLEKPIRDKFQVFLDGGFRRGTDVIKAIALGASAVGVGRPVLYSLCADYGEEGLKRLIQILRTEVTTNMALAGTKSVEELVPELVNTERAEREVSRRVKL</sequence>
<reference evidence="7" key="1">
    <citation type="submission" date="2015-01" db="EMBL/GenBank/DDBJ databases">
        <authorList>
            <person name="Durling Mikael"/>
        </authorList>
    </citation>
    <scope>NUCLEOTIDE SEQUENCE</scope>
</reference>
<evidence type="ECO:0000313" key="7">
    <source>
        <dbReference type="EMBL" id="CEO55020.1"/>
    </source>
</evidence>
<dbReference type="SUPFAM" id="SSF51395">
    <property type="entry name" value="FMN-linked oxidoreductases"/>
    <property type="match status" value="1"/>
</dbReference>
<evidence type="ECO:0000256" key="2">
    <source>
        <dbReference type="ARBA" id="ARBA00023002"/>
    </source>
</evidence>
<feature type="binding site" evidence="5">
    <location>
        <position position="264"/>
    </location>
    <ligand>
        <name>glyoxylate</name>
        <dbReference type="ChEBI" id="CHEBI:36655"/>
    </ligand>
</feature>